<dbReference type="Proteomes" id="UP000476696">
    <property type="component" value="Unassembled WGS sequence"/>
</dbReference>
<organism evidence="1 2">
    <name type="scientific">Rahnella contaminans</name>
    <dbReference type="NCBI Taxonomy" id="2703882"/>
    <lineage>
        <taxon>Bacteria</taxon>
        <taxon>Pseudomonadati</taxon>
        <taxon>Pseudomonadota</taxon>
        <taxon>Gammaproteobacteria</taxon>
        <taxon>Enterobacterales</taxon>
        <taxon>Yersiniaceae</taxon>
        <taxon>Rahnella</taxon>
    </lineage>
</organism>
<gene>
    <name evidence="1" type="ORF">GW579_04965</name>
</gene>
<dbReference type="AlphaFoldDB" id="A0A6M2B1U1"/>
<keyword evidence="2" id="KW-1185">Reference proteome</keyword>
<name>A0A6M2B1U1_9GAMM</name>
<proteinExistence type="predicted"/>
<protein>
    <submittedName>
        <fullName evidence="1">Uncharacterized protein</fullName>
    </submittedName>
</protein>
<sequence>MYSYKNPDYNPMREDLGPSRFRAENLVGHMGAYEIYKRNQSYDVVKAGTLVGMKKSWTEAKEYCHLLGANQEK</sequence>
<accession>A0A6M2B1U1</accession>
<evidence type="ECO:0000313" key="1">
    <source>
        <dbReference type="EMBL" id="NGX86441.1"/>
    </source>
</evidence>
<reference evidence="1 2" key="1">
    <citation type="submission" date="2020-03" db="EMBL/GenBank/DDBJ databases">
        <title>Rahnella aceri sp. nov., isoated from traditional Jeju Makgeolli.</title>
        <authorList>
            <person name="Kim I.S."/>
            <person name="Jeon D."/>
        </authorList>
    </citation>
    <scope>NUCLEOTIDE SEQUENCE [LARGE SCALE GENOMIC DNA]</scope>
    <source>
        <strain evidence="1 2">Lac-M11</strain>
    </source>
</reference>
<evidence type="ECO:0000313" key="2">
    <source>
        <dbReference type="Proteomes" id="UP000476696"/>
    </source>
</evidence>
<dbReference type="RefSeq" id="WP_165057876.1">
    <property type="nucleotide sequence ID" value="NZ_JAADJS010000001.1"/>
</dbReference>
<dbReference type="EMBL" id="JAADJS010000001">
    <property type="protein sequence ID" value="NGX86441.1"/>
    <property type="molecule type" value="Genomic_DNA"/>
</dbReference>
<comment type="caution">
    <text evidence="1">The sequence shown here is derived from an EMBL/GenBank/DDBJ whole genome shotgun (WGS) entry which is preliminary data.</text>
</comment>